<proteinExistence type="inferred from homology"/>
<organism evidence="7 8">
    <name type="scientific">Hyella patelloides LEGE 07179</name>
    <dbReference type="NCBI Taxonomy" id="945734"/>
    <lineage>
        <taxon>Bacteria</taxon>
        <taxon>Bacillati</taxon>
        <taxon>Cyanobacteriota</taxon>
        <taxon>Cyanophyceae</taxon>
        <taxon>Pleurocapsales</taxon>
        <taxon>Hyellaceae</taxon>
        <taxon>Hyella</taxon>
    </lineage>
</organism>
<dbReference type="PANTHER" id="PTHR48097">
    <property type="entry name" value="L-THREONINE ALDOLASE-RELATED"/>
    <property type="match status" value="1"/>
</dbReference>
<dbReference type="NCBIfam" id="NF041359">
    <property type="entry name" value="GntG_guanitoxin"/>
    <property type="match status" value="1"/>
</dbReference>
<evidence type="ECO:0000256" key="2">
    <source>
        <dbReference type="ARBA" id="ARBA00006966"/>
    </source>
</evidence>
<dbReference type="GO" id="GO:0005829">
    <property type="term" value="C:cytosol"/>
    <property type="evidence" value="ECO:0007669"/>
    <property type="project" value="TreeGrafter"/>
</dbReference>
<dbReference type="GO" id="GO:0006545">
    <property type="term" value="P:glycine biosynthetic process"/>
    <property type="evidence" value="ECO:0007669"/>
    <property type="project" value="TreeGrafter"/>
</dbReference>
<dbReference type="EC" id="4.1.2.49" evidence="7"/>
<dbReference type="OrthoDB" id="9774495at2"/>
<keyword evidence="4 7" id="KW-0456">Lyase</keyword>
<comment type="similarity">
    <text evidence="2">Belongs to the threonine aldolase family.</text>
</comment>
<dbReference type="SUPFAM" id="SSF53383">
    <property type="entry name" value="PLP-dependent transferases"/>
    <property type="match status" value="1"/>
</dbReference>
<dbReference type="RefSeq" id="WP_144874117.1">
    <property type="nucleotide sequence ID" value="NZ_LR214065.1"/>
</dbReference>
<protein>
    <submittedName>
        <fullName evidence="7">L-allo-threonine aldolase</fullName>
        <ecNumber evidence="7">4.1.2.49</ecNumber>
    </submittedName>
</protein>
<dbReference type="InterPro" id="IPR001597">
    <property type="entry name" value="ArAA_b-elim_lyase/Thr_aldolase"/>
</dbReference>
<comment type="cofactor">
    <cofactor evidence="1">
        <name>pyridoxal 5'-phosphate</name>
        <dbReference type="ChEBI" id="CHEBI:597326"/>
    </cofactor>
</comment>
<dbReference type="PANTHER" id="PTHR48097:SF9">
    <property type="entry name" value="L-THREONINE ALDOLASE"/>
    <property type="match status" value="1"/>
</dbReference>
<dbReference type="FunFam" id="3.40.640.10:FF:000030">
    <property type="entry name" value="Low-specificity L-threonine aldolase"/>
    <property type="match status" value="1"/>
</dbReference>
<evidence type="ECO:0000256" key="1">
    <source>
        <dbReference type="ARBA" id="ARBA00001933"/>
    </source>
</evidence>
<evidence type="ECO:0000256" key="3">
    <source>
        <dbReference type="ARBA" id="ARBA00022898"/>
    </source>
</evidence>
<dbReference type="CDD" id="cd06502">
    <property type="entry name" value="TA_like"/>
    <property type="match status" value="1"/>
</dbReference>
<accession>A0A563VV81</accession>
<feature type="domain" description="Aromatic amino acid beta-eliminating lyase/threonine aldolase" evidence="6">
    <location>
        <begin position="5"/>
        <end position="288"/>
    </location>
</feature>
<dbReference type="InterPro" id="IPR015421">
    <property type="entry name" value="PyrdxlP-dep_Trfase_major"/>
</dbReference>
<dbReference type="Proteomes" id="UP000320055">
    <property type="component" value="Unassembled WGS sequence"/>
</dbReference>
<dbReference type="Gene3D" id="3.90.1150.10">
    <property type="entry name" value="Aspartate Aminotransferase, domain 1"/>
    <property type="match status" value="1"/>
</dbReference>
<evidence type="ECO:0000256" key="5">
    <source>
        <dbReference type="PIRSR" id="PIRSR017617-1"/>
    </source>
</evidence>
<feature type="modified residue" description="N6-(pyridoxal phosphate)lysine" evidence="5">
    <location>
        <position position="201"/>
    </location>
</feature>
<evidence type="ECO:0000259" key="6">
    <source>
        <dbReference type="Pfam" id="PF01212"/>
    </source>
</evidence>
<reference evidence="7 8" key="1">
    <citation type="submission" date="2019-01" db="EMBL/GenBank/DDBJ databases">
        <authorList>
            <person name="Brito A."/>
        </authorList>
    </citation>
    <scope>NUCLEOTIDE SEQUENCE [LARGE SCALE GENOMIC DNA]</scope>
    <source>
        <strain evidence="7">1</strain>
    </source>
</reference>
<dbReference type="GO" id="GO:0008732">
    <property type="term" value="F:L-allo-threonine aldolase activity"/>
    <property type="evidence" value="ECO:0007669"/>
    <property type="project" value="UniProtKB-EC"/>
</dbReference>
<dbReference type="GO" id="GO:0006567">
    <property type="term" value="P:L-threonine catabolic process"/>
    <property type="evidence" value="ECO:0007669"/>
    <property type="project" value="TreeGrafter"/>
</dbReference>
<sequence length="347" mass="38127">MRQVDLRSDTVAHPTPQMWAAMSNAEVGDDFYGEDPTVNQLQERVASLLGKEKALFLPSGTMSNLVAIAAHTHPGQEVICDYDSHIFNSEIGVSRWLGIQFHPLQGHCGLIDADRIKAAIRHSDNLQKLQTGLIILENPHNRGGGTIYALNELQSIRDVAQHYSIPMHLDGARLLNAVIASGIAADKISDYFDSVYFCLSKGLGCPIGSVLAGSNEFITNAIDLRLALGGGMCQVGMLAAAGIWALEHHIERLSEDHRRARELAVQLSNLAIFSTNVETIQTNIVLLDILPDSINAVDVVSKLQNYGIKASIFGHRRLRLVTHLEIDDEAVDYTVCVFKILSQQFER</sequence>
<dbReference type="PIRSF" id="PIRSF017617">
    <property type="entry name" value="Thr_aldolase"/>
    <property type="match status" value="1"/>
</dbReference>
<keyword evidence="8" id="KW-1185">Reference proteome</keyword>
<keyword evidence="3" id="KW-0663">Pyridoxal phosphate</keyword>
<evidence type="ECO:0000313" key="8">
    <source>
        <dbReference type="Proteomes" id="UP000320055"/>
    </source>
</evidence>
<dbReference type="AlphaFoldDB" id="A0A563VV81"/>
<dbReference type="EMBL" id="CAACVJ010000255">
    <property type="protein sequence ID" value="VEP15342.1"/>
    <property type="molecule type" value="Genomic_DNA"/>
</dbReference>
<dbReference type="InterPro" id="IPR015424">
    <property type="entry name" value="PyrdxlP-dep_Trfase"/>
</dbReference>
<dbReference type="Pfam" id="PF01212">
    <property type="entry name" value="Beta_elim_lyase"/>
    <property type="match status" value="1"/>
</dbReference>
<name>A0A563VV81_9CYAN</name>
<gene>
    <name evidence="7" type="primary">ltaA</name>
    <name evidence="7" type="ORF">H1P_3280004</name>
</gene>
<dbReference type="InterPro" id="IPR015422">
    <property type="entry name" value="PyrdxlP-dep_Trfase_small"/>
</dbReference>
<evidence type="ECO:0000313" key="7">
    <source>
        <dbReference type="EMBL" id="VEP15342.1"/>
    </source>
</evidence>
<dbReference type="InterPro" id="IPR023603">
    <property type="entry name" value="Low_specificity_L-TA-like"/>
</dbReference>
<evidence type="ECO:0000256" key="4">
    <source>
        <dbReference type="ARBA" id="ARBA00023239"/>
    </source>
</evidence>
<dbReference type="Gene3D" id="3.40.640.10">
    <property type="entry name" value="Type I PLP-dependent aspartate aminotransferase-like (Major domain)"/>
    <property type="match status" value="1"/>
</dbReference>
<dbReference type="FunFam" id="3.90.1150.10:FF:000041">
    <property type="entry name" value="Low-specificity L-threonine aldolase"/>
    <property type="match status" value="1"/>
</dbReference>